<dbReference type="InterPro" id="IPR006594">
    <property type="entry name" value="LisH"/>
</dbReference>
<reference evidence="6" key="1">
    <citation type="journal article" date="2020" name="Fungal Divers.">
        <title>Resolving the Mortierellaceae phylogeny through synthesis of multi-gene phylogenetics and phylogenomics.</title>
        <authorList>
            <person name="Vandepol N."/>
            <person name="Liber J."/>
            <person name="Desiro A."/>
            <person name="Na H."/>
            <person name="Kennedy M."/>
            <person name="Barry K."/>
            <person name="Grigoriev I.V."/>
            <person name="Miller A.N."/>
            <person name="O'Donnell K."/>
            <person name="Stajich J.E."/>
            <person name="Bonito G."/>
        </authorList>
    </citation>
    <scope>NUCLEOTIDE SEQUENCE</scope>
    <source>
        <strain evidence="6">MES-2147</strain>
    </source>
</reference>
<evidence type="ECO:0000256" key="1">
    <source>
        <dbReference type="ARBA" id="ARBA00022574"/>
    </source>
</evidence>
<evidence type="ECO:0000256" key="2">
    <source>
        <dbReference type="ARBA" id="ARBA00022737"/>
    </source>
</evidence>
<evidence type="ECO:0000259" key="5">
    <source>
        <dbReference type="PROSITE" id="PS50897"/>
    </source>
</evidence>
<keyword evidence="7" id="KW-1185">Reference proteome</keyword>
<dbReference type="PROSITE" id="PS00678">
    <property type="entry name" value="WD_REPEATS_1"/>
    <property type="match status" value="2"/>
</dbReference>
<dbReference type="Pfam" id="PF00400">
    <property type="entry name" value="WD40"/>
    <property type="match status" value="3"/>
</dbReference>
<dbReference type="InterPro" id="IPR015943">
    <property type="entry name" value="WD40/YVTN_repeat-like_dom_sf"/>
</dbReference>
<dbReference type="Pfam" id="PF21889">
    <property type="entry name" value="TPR1-like_2nd"/>
    <property type="match status" value="1"/>
</dbReference>
<dbReference type="EMBL" id="JAAAHW010000569">
    <property type="protein sequence ID" value="KAG0001041.1"/>
    <property type="molecule type" value="Genomic_DNA"/>
</dbReference>
<dbReference type="PROSITE" id="PS50897">
    <property type="entry name" value="CTLH"/>
    <property type="match status" value="1"/>
</dbReference>
<dbReference type="SMART" id="SM00320">
    <property type="entry name" value="WD40"/>
    <property type="match status" value="4"/>
</dbReference>
<keyword evidence="2" id="KW-0677">Repeat</keyword>
<feature type="repeat" description="WD" evidence="3">
    <location>
        <begin position="253"/>
        <end position="294"/>
    </location>
</feature>
<name>A0A9P6STE4_9FUNG</name>
<dbReference type="InterPro" id="IPR001680">
    <property type="entry name" value="WD40_rpt"/>
</dbReference>
<dbReference type="Pfam" id="PF23627">
    <property type="entry name" value="LisH_WDR26"/>
    <property type="match status" value="1"/>
</dbReference>
<dbReference type="GO" id="GO:0043161">
    <property type="term" value="P:proteasome-mediated ubiquitin-dependent protein catabolic process"/>
    <property type="evidence" value="ECO:0007669"/>
    <property type="project" value="TreeGrafter"/>
</dbReference>
<keyword evidence="1 3" id="KW-0853">WD repeat</keyword>
<dbReference type="InterPro" id="IPR054080">
    <property type="entry name" value="TPR1-like_2nd"/>
</dbReference>
<dbReference type="InterPro" id="IPR019775">
    <property type="entry name" value="WD40_repeat_CS"/>
</dbReference>
<evidence type="ECO:0000256" key="3">
    <source>
        <dbReference type="PROSITE-ProRule" id="PRU00221"/>
    </source>
</evidence>
<dbReference type="PROSITE" id="PS50082">
    <property type="entry name" value="WD_REPEATS_2"/>
    <property type="match status" value="2"/>
</dbReference>
<comment type="caution">
    <text evidence="6">The sequence shown here is derived from an EMBL/GenBank/DDBJ whole genome shotgun (WGS) entry which is preliminary data.</text>
</comment>
<evidence type="ECO:0000313" key="7">
    <source>
        <dbReference type="Proteomes" id="UP000749646"/>
    </source>
</evidence>
<dbReference type="OrthoDB" id="972532at2759"/>
<dbReference type="SUPFAM" id="SSF50978">
    <property type="entry name" value="WD40 repeat-like"/>
    <property type="match status" value="1"/>
</dbReference>
<dbReference type="PROSITE" id="PS50294">
    <property type="entry name" value="WD_REPEATS_REGION"/>
    <property type="match status" value="2"/>
</dbReference>
<dbReference type="InterPro" id="IPR006595">
    <property type="entry name" value="CTLH_C"/>
</dbReference>
<feature type="domain" description="CTLH" evidence="5">
    <location>
        <begin position="81"/>
        <end position="137"/>
    </location>
</feature>
<evidence type="ECO:0000256" key="4">
    <source>
        <dbReference type="SAM" id="MobiDB-lite"/>
    </source>
</evidence>
<dbReference type="PANTHER" id="PTHR22838">
    <property type="entry name" value="WD REPEAT PROTEIN 26-RELATED"/>
    <property type="match status" value="1"/>
</dbReference>
<dbReference type="AlphaFoldDB" id="A0A9P6STE4"/>
<protein>
    <recommendedName>
        <fullName evidence="5">CTLH domain-containing protein</fullName>
    </recommendedName>
</protein>
<organism evidence="6 7">
    <name type="scientific">Modicella reniformis</name>
    <dbReference type="NCBI Taxonomy" id="1440133"/>
    <lineage>
        <taxon>Eukaryota</taxon>
        <taxon>Fungi</taxon>
        <taxon>Fungi incertae sedis</taxon>
        <taxon>Mucoromycota</taxon>
        <taxon>Mortierellomycotina</taxon>
        <taxon>Mortierellomycetes</taxon>
        <taxon>Mortierellales</taxon>
        <taxon>Mortierellaceae</taxon>
        <taxon>Modicella</taxon>
    </lineage>
</organism>
<dbReference type="Proteomes" id="UP000749646">
    <property type="component" value="Unassembled WGS sequence"/>
</dbReference>
<proteinExistence type="predicted"/>
<dbReference type="PANTHER" id="PTHR22838:SF0">
    <property type="entry name" value="WD REPEAT-CONTAINING PROTEIN 26"/>
    <property type="match status" value="1"/>
</dbReference>
<dbReference type="InterPro" id="IPR036322">
    <property type="entry name" value="WD40_repeat_dom_sf"/>
</dbReference>
<sequence length="413" mass="46348">MKPDVDPHTHPNGTRPASTEEKNGVGAASTSMAVDSPEKDMITPSGFSRHELVRLMVQSLQSLGYKKTAQELETESGYQLESAAVTRFRECVLTGNWEELEHLAGKLDLNPAHEVSVKFLIREQKFLELLEARQIKSALIVLRSELTPLNQNMERVHTLTSYMMSTSAEDLRQRASWDGSDGTSRQALLTALQKYISPAVMVPESRLETMLKQATELQTMNCFYHDNRNTTSSLYSDHVCEKTGIPTVSRRVLDSHTNEVWYISFSHDGRYLASASADRRIIIWNLETFEPMQTLQGHEDKVTCCVWSPNDSQILTAGNDRAVNLWDVQTGTLKSSFKRHSDAAICLGWLPSGDRFVSGSEKDLLLTTTAGEQLCSWKYPVRDLAISNDGKMLVVMCGAIIRVIDLEDMTEIR</sequence>
<evidence type="ECO:0000313" key="6">
    <source>
        <dbReference type="EMBL" id="KAG0001041.1"/>
    </source>
</evidence>
<dbReference type="InterPro" id="IPR051350">
    <property type="entry name" value="WD_repeat-ST_regulator"/>
</dbReference>
<feature type="non-terminal residue" evidence="6">
    <location>
        <position position="1"/>
    </location>
</feature>
<feature type="region of interest" description="Disordered" evidence="4">
    <location>
        <begin position="1"/>
        <end position="43"/>
    </location>
</feature>
<dbReference type="PROSITE" id="PS50896">
    <property type="entry name" value="LISH"/>
    <property type="match status" value="1"/>
</dbReference>
<dbReference type="GO" id="GO:0034657">
    <property type="term" value="C:GID complex"/>
    <property type="evidence" value="ECO:0007669"/>
    <property type="project" value="TreeGrafter"/>
</dbReference>
<gene>
    <name evidence="6" type="ORF">BGZ65_003846</name>
</gene>
<accession>A0A9P6STE4</accession>
<feature type="repeat" description="WD" evidence="3">
    <location>
        <begin position="295"/>
        <end position="336"/>
    </location>
</feature>
<dbReference type="Gene3D" id="2.130.10.10">
    <property type="entry name" value="YVTN repeat-like/Quinoprotein amine dehydrogenase"/>
    <property type="match status" value="1"/>
</dbReference>